<dbReference type="Proteomes" id="UP000016930">
    <property type="component" value="Unassembled WGS sequence"/>
</dbReference>
<dbReference type="EMBL" id="KB445809">
    <property type="protein sequence ID" value="EMD32835.1"/>
    <property type="molecule type" value="Genomic_DNA"/>
</dbReference>
<sequence length="313" mass="35470">MKINASMTSDPPVYRLFATTKTQLGDGGDLYHSHVSEDALRRYPSVASLLSQFVHLRELQILWCEIGSLSMFKRFISGFPHLRHLEISDSSSEWTVPADPELDVADDSDTSALNLDTIVAGNLREEDFAELFVWLLSTPTAASLRAVRLWDLHHVTSGYRAALRNILQASGGNLKTLAVSVRSFDDASCQLSLATRLRSLTLLDCYKQPTQLSIALDQLRSPDLDTLTLDIGPIIQHDSEWLEQMCKDIEVVLSRSHFAKLRRLVICHTEEGNDRLRPMSIEELERRLPNWLPKLHARNIVEVSMWFTTNVFD</sequence>
<dbReference type="HOGENOM" id="CLU_888523_0_0_1"/>
<dbReference type="Gene3D" id="3.80.10.10">
    <property type="entry name" value="Ribonuclease Inhibitor"/>
    <property type="match status" value="1"/>
</dbReference>
<evidence type="ECO:0008006" key="3">
    <source>
        <dbReference type="Google" id="ProtNLM"/>
    </source>
</evidence>
<accession>M2QL21</accession>
<proteinExistence type="predicted"/>
<name>M2QL21_CERS8</name>
<gene>
    <name evidence="1" type="ORF">CERSUDRAFT_99205</name>
</gene>
<dbReference type="InterPro" id="IPR032675">
    <property type="entry name" value="LRR_dom_sf"/>
</dbReference>
<reference evidence="1 2" key="1">
    <citation type="journal article" date="2012" name="Proc. Natl. Acad. Sci. U.S.A.">
        <title>Comparative genomics of Ceriporiopsis subvermispora and Phanerochaete chrysosporium provide insight into selective ligninolysis.</title>
        <authorList>
            <person name="Fernandez-Fueyo E."/>
            <person name="Ruiz-Duenas F.J."/>
            <person name="Ferreira P."/>
            <person name="Floudas D."/>
            <person name="Hibbett D.S."/>
            <person name="Canessa P."/>
            <person name="Larrondo L.F."/>
            <person name="James T.Y."/>
            <person name="Seelenfreund D."/>
            <person name="Lobos S."/>
            <person name="Polanco R."/>
            <person name="Tello M."/>
            <person name="Honda Y."/>
            <person name="Watanabe T."/>
            <person name="Watanabe T."/>
            <person name="Ryu J.S."/>
            <person name="Kubicek C.P."/>
            <person name="Schmoll M."/>
            <person name="Gaskell J."/>
            <person name="Hammel K.E."/>
            <person name="St John F.J."/>
            <person name="Vanden Wymelenberg A."/>
            <person name="Sabat G."/>
            <person name="Splinter BonDurant S."/>
            <person name="Syed K."/>
            <person name="Yadav J.S."/>
            <person name="Doddapaneni H."/>
            <person name="Subramanian V."/>
            <person name="Lavin J.L."/>
            <person name="Oguiza J.A."/>
            <person name="Perez G."/>
            <person name="Pisabarro A.G."/>
            <person name="Ramirez L."/>
            <person name="Santoyo F."/>
            <person name="Master E."/>
            <person name="Coutinho P.M."/>
            <person name="Henrissat B."/>
            <person name="Lombard V."/>
            <person name="Magnuson J.K."/>
            <person name="Kuees U."/>
            <person name="Hori C."/>
            <person name="Igarashi K."/>
            <person name="Samejima M."/>
            <person name="Held B.W."/>
            <person name="Barry K.W."/>
            <person name="LaButti K.M."/>
            <person name="Lapidus A."/>
            <person name="Lindquist E.A."/>
            <person name="Lucas S.M."/>
            <person name="Riley R."/>
            <person name="Salamov A.A."/>
            <person name="Hoffmeister D."/>
            <person name="Schwenk D."/>
            <person name="Hadar Y."/>
            <person name="Yarden O."/>
            <person name="de Vries R.P."/>
            <person name="Wiebenga A."/>
            <person name="Stenlid J."/>
            <person name="Eastwood D."/>
            <person name="Grigoriev I.V."/>
            <person name="Berka R.M."/>
            <person name="Blanchette R.A."/>
            <person name="Kersten P."/>
            <person name="Martinez A.T."/>
            <person name="Vicuna R."/>
            <person name="Cullen D."/>
        </authorList>
    </citation>
    <scope>NUCLEOTIDE SEQUENCE [LARGE SCALE GENOMIC DNA]</scope>
    <source>
        <strain evidence="1 2">B</strain>
    </source>
</reference>
<keyword evidence="2" id="KW-1185">Reference proteome</keyword>
<evidence type="ECO:0000313" key="2">
    <source>
        <dbReference type="Proteomes" id="UP000016930"/>
    </source>
</evidence>
<evidence type="ECO:0000313" key="1">
    <source>
        <dbReference type="EMBL" id="EMD32835.1"/>
    </source>
</evidence>
<dbReference type="SUPFAM" id="SSF52047">
    <property type="entry name" value="RNI-like"/>
    <property type="match status" value="1"/>
</dbReference>
<organism evidence="1 2">
    <name type="scientific">Ceriporiopsis subvermispora (strain B)</name>
    <name type="common">White-rot fungus</name>
    <name type="synonym">Gelatoporia subvermispora</name>
    <dbReference type="NCBI Taxonomy" id="914234"/>
    <lineage>
        <taxon>Eukaryota</taxon>
        <taxon>Fungi</taxon>
        <taxon>Dikarya</taxon>
        <taxon>Basidiomycota</taxon>
        <taxon>Agaricomycotina</taxon>
        <taxon>Agaricomycetes</taxon>
        <taxon>Polyporales</taxon>
        <taxon>Gelatoporiaceae</taxon>
        <taxon>Gelatoporia</taxon>
    </lineage>
</organism>
<dbReference type="AlphaFoldDB" id="M2QL21"/>
<protein>
    <recommendedName>
        <fullName evidence="3">F-box domain-containing protein</fullName>
    </recommendedName>
</protein>